<dbReference type="InterPro" id="IPR012910">
    <property type="entry name" value="Plug_dom"/>
</dbReference>
<evidence type="ECO:0000256" key="7">
    <source>
        <dbReference type="ARBA" id="ARBA00023237"/>
    </source>
</evidence>
<comment type="similarity">
    <text evidence="8 9">Belongs to the TonB-dependent receptor family.</text>
</comment>
<dbReference type="Pfam" id="PF07715">
    <property type="entry name" value="Plug"/>
    <property type="match status" value="1"/>
</dbReference>
<evidence type="ECO:0000313" key="14">
    <source>
        <dbReference type="Proteomes" id="UP000256686"/>
    </source>
</evidence>
<comment type="subcellular location">
    <subcellularLocation>
        <location evidence="1 8">Cell outer membrane</location>
        <topology evidence="1 8">Multi-pass membrane protein</topology>
    </subcellularLocation>
</comment>
<evidence type="ECO:0000256" key="5">
    <source>
        <dbReference type="ARBA" id="ARBA00023077"/>
    </source>
</evidence>
<evidence type="ECO:0000256" key="1">
    <source>
        <dbReference type="ARBA" id="ARBA00004571"/>
    </source>
</evidence>
<keyword evidence="2 8" id="KW-0813">Transport</keyword>
<keyword evidence="5 9" id="KW-0798">TonB box</keyword>
<feature type="signal peptide" evidence="10">
    <location>
        <begin position="1"/>
        <end position="22"/>
    </location>
</feature>
<evidence type="ECO:0000313" key="13">
    <source>
        <dbReference type="EMBL" id="REC62911.1"/>
    </source>
</evidence>
<keyword evidence="10" id="KW-0732">Signal</keyword>
<dbReference type="InterPro" id="IPR000531">
    <property type="entry name" value="Beta-barrel_TonB"/>
</dbReference>
<comment type="caution">
    <text evidence="13">The sequence shown here is derived from an EMBL/GenBank/DDBJ whole genome shotgun (WGS) entry which is preliminary data.</text>
</comment>
<dbReference type="InterPro" id="IPR039426">
    <property type="entry name" value="TonB-dep_rcpt-like"/>
</dbReference>
<evidence type="ECO:0000256" key="6">
    <source>
        <dbReference type="ARBA" id="ARBA00023136"/>
    </source>
</evidence>
<name>A0A3D9CBL0_9FLAO</name>
<dbReference type="PROSITE" id="PS52016">
    <property type="entry name" value="TONB_DEPENDENT_REC_3"/>
    <property type="match status" value="1"/>
</dbReference>
<keyword evidence="7 8" id="KW-0998">Cell outer membrane</keyword>
<dbReference type="Gene3D" id="2.40.170.20">
    <property type="entry name" value="TonB-dependent receptor, beta-barrel domain"/>
    <property type="match status" value="1"/>
</dbReference>
<dbReference type="Pfam" id="PF00593">
    <property type="entry name" value="TonB_dep_Rec_b-barrel"/>
    <property type="match status" value="1"/>
</dbReference>
<evidence type="ECO:0000256" key="4">
    <source>
        <dbReference type="ARBA" id="ARBA00022692"/>
    </source>
</evidence>
<keyword evidence="3 8" id="KW-1134">Transmembrane beta strand</keyword>
<keyword evidence="6 8" id="KW-0472">Membrane</keyword>
<sequence>MKKLTTSLLVVVLSSSVAVVNAQQKKNDTATQTKEIEGVVVTALGIKREKKALGYASQEIKGDLISDAGQTNAVSALSGNVAGVQVTAPSSMGGSTRITMRGISSVTGENRPLIVVDGVPLDNSNVNNEDTQRGAGGRDYGDATFDINPDDIESVTVLKGGPAAALYGYRAGNGAIIYTTKSAKKGRTEVQFNTGVAFESIYIRPKLQNLYGGGSELALQTQKIDGVTYNLPEFGTDESWGPKYDPNLYYLGWDSFDPEFPDQYMKLKQWVAPRKDVDDFFRVGTTYTNNISVAKSFENTNVRLSYTNTKINGIVPNSEIKKDNFSLNVSSKLSDNLKADALFNYVHTAGFNRPEQGYGDNSVAQKFYQWGQRQLDFAELQRYKLPSNGMQRSWNRTSWDDGTPNFSDNPYWTIYENTSDDNRHRFYGNAGLTYNFSKKVYVSGKVYGDTYSQTITSRVAIGSAAQSQYNVRKSNNSEFNYEGRLHYNDNFGDFSLNTFAGFNIMDRKWDIMEGKSVGGLIIPNLYNLSNSREVPKASNASYHLGVRSLFASVSLGYKDFLFLEATGRNDWFSMLNEDQFYPSVTGSFVFSKVLKADWISFGKVRAGWSRIAGGSDPFIRGTFATIGNSFWGSPTYSMPVIKGEPNLKPEVKTTKEIGLEMNFFKNRIGFDVTYYDVKSTDLILPLPIDPATGFGNRRINAGEMTNKGIEAMVNITPIRTDDFSWDFTWNFTRNRNKLVELQGTLENYILTNAPFRVQLAAQVGYSYGTILGTDFVYDANGNKVVNENGVYKASEIKSLGSILPDYNMGFRNSFKYKSFGLSFLIDVQQGGKYFSTTHMWGMNNGMLEETALGGNREAGMILPGVKENGAPNDILLDAPTWGKSYYNTVDAQNVFDASYIKLRDITLSYDLPKSFIGNSIQGIRVSAFARNLFAWNLAFKGVDPENTSYGSGNIQGLEGGSLPSTRMYGVNVNFKF</sequence>
<gene>
    <name evidence="13" type="ORF">DRF65_08830</name>
</gene>
<dbReference type="SUPFAM" id="SSF56935">
    <property type="entry name" value="Porins"/>
    <property type="match status" value="1"/>
</dbReference>
<dbReference type="Proteomes" id="UP000256686">
    <property type="component" value="Unassembled WGS sequence"/>
</dbReference>
<evidence type="ECO:0000256" key="3">
    <source>
        <dbReference type="ARBA" id="ARBA00022452"/>
    </source>
</evidence>
<accession>A0A3D9CBL0</accession>
<evidence type="ECO:0000256" key="8">
    <source>
        <dbReference type="PROSITE-ProRule" id="PRU01360"/>
    </source>
</evidence>
<evidence type="ECO:0000256" key="2">
    <source>
        <dbReference type="ARBA" id="ARBA00022448"/>
    </source>
</evidence>
<keyword evidence="14" id="KW-1185">Reference proteome</keyword>
<dbReference type="RefSeq" id="WP_115970399.1">
    <property type="nucleotide sequence ID" value="NZ_QNVT01000006.1"/>
</dbReference>
<evidence type="ECO:0000256" key="10">
    <source>
        <dbReference type="SAM" id="SignalP"/>
    </source>
</evidence>
<dbReference type="EMBL" id="QNVT01000006">
    <property type="protein sequence ID" value="REC62911.1"/>
    <property type="molecule type" value="Genomic_DNA"/>
</dbReference>
<dbReference type="InterPro" id="IPR023996">
    <property type="entry name" value="TonB-dep_OMP_SusC/RagA"/>
</dbReference>
<proteinExistence type="inferred from homology"/>
<reference evidence="14" key="1">
    <citation type="submission" date="2018-06" db="EMBL/GenBank/DDBJ databases">
        <authorList>
            <person name="Lum Nde A."/>
            <person name="Hugo C."/>
        </authorList>
    </citation>
    <scope>NUCLEOTIDE SEQUENCE [LARGE SCALE GENOMIC DNA]</scope>
    <source>
        <strain evidence="14">1_F178</strain>
    </source>
</reference>
<organism evidence="13 14">
    <name type="scientific">Chryseobacterium pennae</name>
    <dbReference type="NCBI Taxonomy" id="2258962"/>
    <lineage>
        <taxon>Bacteria</taxon>
        <taxon>Pseudomonadati</taxon>
        <taxon>Bacteroidota</taxon>
        <taxon>Flavobacteriia</taxon>
        <taxon>Flavobacteriales</taxon>
        <taxon>Weeksellaceae</taxon>
        <taxon>Chryseobacterium group</taxon>
        <taxon>Chryseobacterium</taxon>
    </lineage>
</organism>
<dbReference type="NCBIfam" id="TIGR04056">
    <property type="entry name" value="OMP_RagA_SusC"/>
    <property type="match status" value="1"/>
</dbReference>
<evidence type="ECO:0000256" key="9">
    <source>
        <dbReference type="RuleBase" id="RU003357"/>
    </source>
</evidence>
<evidence type="ECO:0000259" key="11">
    <source>
        <dbReference type="Pfam" id="PF00593"/>
    </source>
</evidence>
<protein>
    <submittedName>
        <fullName evidence="13">SusC/RagA family TonB-linked outer membrane protein</fullName>
    </submittedName>
</protein>
<feature type="chain" id="PRO_5017802595" evidence="10">
    <location>
        <begin position="23"/>
        <end position="976"/>
    </location>
</feature>
<dbReference type="AlphaFoldDB" id="A0A3D9CBL0"/>
<dbReference type="InterPro" id="IPR036942">
    <property type="entry name" value="Beta-barrel_TonB_sf"/>
</dbReference>
<keyword evidence="4 8" id="KW-0812">Transmembrane</keyword>
<feature type="domain" description="TonB-dependent receptor-like beta-barrel" evidence="11">
    <location>
        <begin position="392"/>
        <end position="932"/>
    </location>
</feature>
<dbReference type="InterPro" id="IPR037066">
    <property type="entry name" value="Plug_dom_sf"/>
</dbReference>
<evidence type="ECO:0000259" key="12">
    <source>
        <dbReference type="Pfam" id="PF07715"/>
    </source>
</evidence>
<dbReference type="GO" id="GO:0009279">
    <property type="term" value="C:cell outer membrane"/>
    <property type="evidence" value="ECO:0007669"/>
    <property type="project" value="UniProtKB-SubCell"/>
</dbReference>
<dbReference type="Gene3D" id="2.170.130.10">
    <property type="entry name" value="TonB-dependent receptor, plug domain"/>
    <property type="match status" value="1"/>
</dbReference>
<feature type="domain" description="TonB-dependent receptor plug" evidence="12">
    <location>
        <begin position="53"/>
        <end position="175"/>
    </location>
</feature>